<evidence type="ECO:0000256" key="6">
    <source>
        <dbReference type="ARBA" id="ARBA00022771"/>
    </source>
</evidence>
<dbReference type="OrthoDB" id="957735at2759"/>
<reference evidence="13 14" key="1">
    <citation type="submission" date="2016-07" db="EMBL/GenBank/DDBJ databases">
        <title>Pervasive Adenine N6-methylation of Active Genes in Fungi.</title>
        <authorList>
            <consortium name="DOE Joint Genome Institute"/>
            <person name="Mondo S.J."/>
            <person name="Dannebaum R.O."/>
            <person name="Kuo R.C."/>
            <person name="Labutti K."/>
            <person name="Haridas S."/>
            <person name="Kuo A."/>
            <person name="Salamov A."/>
            <person name="Ahrendt S.R."/>
            <person name="Lipzen A."/>
            <person name="Sullivan W."/>
            <person name="Andreopoulos W.B."/>
            <person name="Clum A."/>
            <person name="Lindquist E."/>
            <person name="Daum C."/>
            <person name="Ramamoorthy G.K."/>
            <person name="Gryganskyi A."/>
            <person name="Culley D."/>
            <person name="Magnuson J.K."/>
            <person name="James T.Y."/>
            <person name="O'Malley M.A."/>
            <person name="Stajich J.E."/>
            <person name="Spatafora J.W."/>
            <person name="Visel A."/>
            <person name="Grigoriev I.V."/>
        </authorList>
    </citation>
    <scope>NUCLEOTIDE SEQUENCE [LARGE SCALE GENOMIC DNA]</scope>
    <source>
        <strain evidence="13 14">NRRL 3301</strain>
    </source>
</reference>
<dbReference type="PROSITE" id="PS50178">
    <property type="entry name" value="ZF_FYVE"/>
    <property type="match status" value="1"/>
</dbReference>
<feature type="compositionally biased region" description="Low complexity" evidence="10">
    <location>
        <begin position="413"/>
        <end position="437"/>
    </location>
</feature>
<sequence>MVSRLWKHSAVDELIEKATAETKLSGHDDLDLQLHISDRIRSNKMAPHNAMLSMKKRLAHRNPNVQLSTLSLLDTCVKNGGEPFIKEVAAREWMDELVRLVRLQTTNHDVRQKILSLIQLWGMAAKDYPALAYVADIYALLRAEGHPFSPVQQCSHANLFEANAAPTWTDSDVCERCRCAFTLTNRKHHCRNCGGTFCQPCSSHTLALPNLAMDDPVRVCDGCYAKTRDKGKKEAQLISSDTTARNEAHDLEQAIALSLQNAPSPALPYDEDADLVKAVAASLREMEVSNPPERNPHVPTDPSPSAPSAPPAQLEHGLTCQDMENIQLFATLMAHHPPVHDPQIQRLYTQIATLQPKMVHSLEAIIQRHRSFVELHDKINQAIRQYEHCLQQRMASLYGQPYPSTSFPLTTAPSVVPSSSTKLSPSSATVSTPPSTLLDDRPLIEL</sequence>
<dbReference type="SUPFAM" id="SSF48464">
    <property type="entry name" value="ENTH/VHS domain"/>
    <property type="match status" value="1"/>
</dbReference>
<dbReference type="EMBL" id="MCGT01000017">
    <property type="protein sequence ID" value="ORX52761.1"/>
    <property type="molecule type" value="Genomic_DNA"/>
</dbReference>
<dbReference type="PROSITE" id="PS50179">
    <property type="entry name" value="VHS"/>
    <property type="match status" value="1"/>
</dbReference>
<dbReference type="GO" id="GO:0007034">
    <property type="term" value="P:vacuolar transport"/>
    <property type="evidence" value="ECO:0007669"/>
    <property type="project" value="UniProtKB-ARBA"/>
</dbReference>
<dbReference type="GO" id="GO:0043130">
    <property type="term" value="F:ubiquitin binding"/>
    <property type="evidence" value="ECO:0007669"/>
    <property type="project" value="InterPro"/>
</dbReference>
<protein>
    <recommendedName>
        <fullName evidence="3 8">Vacuolar protein sorting-associated protein 27</fullName>
    </recommendedName>
</protein>
<comment type="function">
    <text evidence="8">Component of the ESCRT-0 complex which is the sorting receptor for ubiquitinated cargo proteins at the multivesicular body (MVB) and recruits ESCRT-I to the MVB outer membrane.</text>
</comment>
<evidence type="ECO:0000256" key="9">
    <source>
        <dbReference type="PROSITE-ProRule" id="PRU00091"/>
    </source>
</evidence>
<feature type="compositionally biased region" description="Pro residues" evidence="10">
    <location>
        <begin position="299"/>
        <end position="310"/>
    </location>
</feature>
<feature type="region of interest" description="Disordered" evidence="10">
    <location>
        <begin position="287"/>
        <end position="314"/>
    </location>
</feature>
<dbReference type="GO" id="GO:0031623">
    <property type="term" value="P:receptor internalization"/>
    <property type="evidence" value="ECO:0007669"/>
    <property type="project" value="TreeGrafter"/>
</dbReference>
<evidence type="ECO:0000256" key="3">
    <source>
        <dbReference type="ARBA" id="ARBA00017753"/>
    </source>
</evidence>
<dbReference type="Pfam" id="PF01363">
    <property type="entry name" value="FYVE"/>
    <property type="match status" value="1"/>
</dbReference>
<evidence type="ECO:0000256" key="2">
    <source>
        <dbReference type="ARBA" id="ARBA00008597"/>
    </source>
</evidence>
<organism evidence="13 14">
    <name type="scientific">Hesseltinella vesiculosa</name>
    <dbReference type="NCBI Taxonomy" id="101127"/>
    <lineage>
        <taxon>Eukaryota</taxon>
        <taxon>Fungi</taxon>
        <taxon>Fungi incertae sedis</taxon>
        <taxon>Mucoromycota</taxon>
        <taxon>Mucoromycotina</taxon>
        <taxon>Mucoromycetes</taxon>
        <taxon>Mucorales</taxon>
        <taxon>Cunninghamellaceae</taxon>
        <taxon>Hesseltinella</taxon>
    </lineage>
</organism>
<dbReference type="GO" id="GO:0005769">
    <property type="term" value="C:early endosome"/>
    <property type="evidence" value="ECO:0007669"/>
    <property type="project" value="TreeGrafter"/>
</dbReference>
<dbReference type="PANTHER" id="PTHR46275">
    <property type="entry name" value="HEPATOCYTE GROWTH FACTOR-REGULATED TYROSINE KINASE SUBSTRATE"/>
    <property type="match status" value="1"/>
</dbReference>
<evidence type="ECO:0000256" key="7">
    <source>
        <dbReference type="ARBA" id="ARBA00022833"/>
    </source>
</evidence>
<name>A0A1X2GFS5_9FUNG</name>
<dbReference type="STRING" id="101127.A0A1X2GFS5"/>
<keyword evidence="8" id="KW-0472">Membrane</keyword>
<accession>A0A1X2GFS5</accession>
<evidence type="ECO:0000256" key="5">
    <source>
        <dbReference type="ARBA" id="ARBA00022753"/>
    </source>
</evidence>
<dbReference type="GO" id="GO:0032456">
    <property type="term" value="P:endocytic recycling"/>
    <property type="evidence" value="ECO:0007669"/>
    <property type="project" value="TreeGrafter"/>
</dbReference>
<evidence type="ECO:0000256" key="8">
    <source>
        <dbReference type="PIRNR" id="PIRNR036956"/>
    </source>
</evidence>
<dbReference type="SUPFAM" id="SSF57903">
    <property type="entry name" value="FYVE/PHD zinc finger"/>
    <property type="match status" value="1"/>
</dbReference>
<dbReference type="PIRSF" id="PIRSF036956">
    <property type="entry name" value="Hrs_Vps27"/>
    <property type="match status" value="1"/>
</dbReference>
<dbReference type="InterPro" id="IPR013083">
    <property type="entry name" value="Znf_RING/FYVE/PHD"/>
</dbReference>
<keyword evidence="6 9" id="KW-0863">Zinc-finger</keyword>
<dbReference type="CDD" id="cd16979">
    <property type="entry name" value="VHS_Vps27"/>
    <property type="match status" value="1"/>
</dbReference>
<dbReference type="Pfam" id="PF00790">
    <property type="entry name" value="VHS"/>
    <property type="match status" value="1"/>
</dbReference>
<evidence type="ECO:0000259" key="11">
    <source>
        <dbReference type="PROSITE" id="PS50178"/>
    </source>
</evidence>
<evidence type="ECO:0000256" key="1">
    <source>
        <dbReference type="ARBA" id="ARBA00004125"/>
    </source>
</evidence>
<evidence type="ECO:0000256" key="4">
    <source>
        <dbReference type="ARBA" id="ARBA00022723"/>
    </source>
</evidence>
<dbReference type="GO" id="GO:0010008">
    <property type="term" value="C:endosome membrane"/>
    <property type="evidence" value="ECO:0007669"/>
    <property type="project" value="UniProtKB-SubCell"/>
</dbReference>
<proteinExistence type="inferred from homology"/>
<feature type="domain" description="FYVE-type" evidence="11">
    <location>
        <begin position="168"/>
        <end position="228"/>
    </location>
</feature>
<dbReference type="InterPro" id="IPR003903">
    <property type="entry name" value="UIM_dom"/>
</dbReference>
<keyword evidence="7" id="KW-0862">Zinc</keyword>
<dbReference type="SMART" id="SM00726">
    <property type="entry name" value="UIM"/>
    <property type="match status" value="2"/>
</dbReference>
<dbReference type="InterPro" id="IPR011011">
    <property type="entry name" value="Znf_FYVE_PHD"/>
</dbReference>
<dbReference type="InterPro" id="IPR000306">
    <property type="entry name" value="Znf_FYVE"/>
</dbReference>
<gene>
    <name evidence="13" type="ORF">DM01DRAFT_1336541</name>
</gene>
<evidence type="ECO:0000256" key="10">
    <source>
        <dbReference type="SAM" id="MobiDB-lite"/>
    </source>
</evidence>
<comment type="caution">
    <text evidence="13">The sequence shown here is derived from an EMBL/GenBank/DDBJ whole genome shotgun (WGS) entry which is preliminary data.</text>
</comment>
<dbReference type="InterPro" id="IPR017073">
    <property type="entry name" value="HGS/VPS27"/>
</dbReference>
<dbReference type="SMART" id="SM00064">
    <property type="entry name" value="FYVE"/>
    <property type="match status" value="1"/>
</dbReference>
<comment type="subunit">
    <text evidence="8">Component of the ESCRT-0 complex composed of HSE1 and VPS27.</text>
</comment>
<dbReference type="InterPro" id="IPR002014">
    <property type="entry name" value="VHS_dom"/>
</dbReference>
<dbReference type="Gene3D" id="1.20.5.1940">
    <property type="match status" value="1"/>
</dbReference>
<dbReference type="InterPro" id="IPR017455">
    <property type="entry name" value="Znf_FYVE-rel"/>
</dbReference>
<comment type="subcellular location">
    <subcellularLocation>
        <location evidence="1 8">Endosome membrane</location>
        <topology evidence="1 8">Peripheral membrane protein</topology>
        <orientation evidence="1 8">Cytoplasmic side</orientation>
    </subcellularLocation>
</comment>
<dbReference type="GO" id="GO:0035091">
    <property type="term" value="F:phosphatidylinositol binding"/>
    <property type="evidence" value="ECO:0007669"/>
    <property type="project" value="InterPro"/>
</dbReference>
<comment type="similarity">
    <text evidence="2 8">Belongs to the VPS27 family.</text>
</comment>
<evidence type="ECO:0000313" key="14">
    <source>
        <dbReference type="Proteomes" id="UP000242146"/>
    </source>
</evidence>
<dbReference type="GO" id="GO:0008270">
    <property type="term" value="F:zinc ion binding"/>
    <property type="evidence" value="ECO:0007669"/>
    <property type="project" value="UniProtKB-KW"/>
</dbReference>
<dbReference type="PANTHER" id="PTHR46275:SF1">
    <property type="entry name" value="HEPATOCYTE GROWTH FACTOR-REGULATED TYROSINE KINASE SUBSTRATE"/>
    <property type="match status" value="1"/>
</dbReference>
<dbReference type="Proteomes" id="UP000242146">
    <property type="component" value="Unassembled WGS sequence"/>
</dbReference>
<evidence type="ECO:0000313" key="13">
    <source>
        <dbReference type="EMBL" id="ORX52761.1"/>
    </source>
</evidence>
<feature type="region of interest" description="Disordered" evidence="10">
    <location>
        <begin position="413"/>
        <end position="446"/>
    </location>
</feature>
<dbReference type="AlphaFoldDB" id="A0A1X2GFS5"/>
<keyword evidence="5 8" id="KW-0967">Endosome</keyword>
<evidence type="ECO:0000259" key="12">
    <source>
        <dbReference type="PROSITE" id="PS50179"/>
    </source>
</evidence>
<feature type="domain" description="VHS" evidence="12">
    <location>
        <begin position="20"/>
        <end position="149"/>
    </location>
</feature>
<keyword evidence="4" id="KW-0479">Metal-binding</keyword>
<dbReference type="Gene3D" id="1.25.40.90">
    <property type="match status" value="1"/>
</dbReference>
<keyword evidence="14" id="KW-1185">Reference proteome</keyword>
<dbReference type="SMART" id="SM00288">
    <property type="entry name" value="VHS"/>
    <property type="match status" value="1"/>
</dbReference>
<dbReference type="Gene3D" id="3.30.40.10">
    <property type="entry name" value="Zinc/RING finger domain, C3HC4 (zinc finger)"/>
    <property type="match status" value="1"/>
</dbReference>
<dbReference type="InterPro" id="IPR008942">
    <property type="entry name" value="ENTH_VHS"/>
</dbReference>